<dbReference type="InterPro" id="IPR027417">
    <property type="entry name" value="P-loop_NTPase"/>
</dbReference>
<comment type="similarity">
    <text evidence="3">Belongs to the TRAFAC class myosin-kinesin ATPase superfamily. Myosin family.</text>
</comment>
<dbReference type="GO" id="GO:0005096">
    <property type="term" value="F:GTPase activator activity"/>
    <property type="evidence" value="ECO:0007669"/>
    <property type="project" value="InterPro"/>
</dbReference>
<evidence type="ECO:0000313" key="6">
    <source>
        <dbReference type="Proteomes" id="UP000291343"/>
    </source>
</evidence>
<dbReference type="GO" id="GO:0000146">
    <property type="term" value="F:microfilament motor activity"/>
    <property type="evidence" value="ECO:0007669"/>
    <property type="project" value="InterPro"/>
</dbReference>
<organism evidence="5 6">
    <name type="scientific">Laodelphax striatellus</name>
    <name type="common">Small brown planthopper</name>
    <name type="synonym">Delphax striatella</name>
    <dbReference type="NCBI Taxonomy" id="195883"/>
    <lineage>
        <taxon>Eukaryota</taxon>
        <taxon>Metazoa</taxon>
        <taxon>Ecdysozoa</taxon>
        <taxon>Arthropoda</taxon>
        <taxon>Hexapoda</taxon>
        <taxon>Insecta</taxon>
        <taxon>Pterygota</taxon>
        <taxon>Neoptera</taxon>
        <taxon>Paraneoptera</taxon>
        <taxon>Hemiptera</taxon>
        <taxon>Auchenorrhyncha</taxon>
        <taxon>Fulgoroidea</taxon>
        <taxon>Delphacidae</taxon>
        <taxon>Criomorphinae</taxon>
        <taxon>Laodelphax</taxon>
    </lineage>
</organism>
<dbReference type="STRING" id="195883.A0A482WNW8"/>
<dbReference type="Pfam" id="PF00063">
    <property type="entry name" value="Myosin_head"/>
    <property type="match status" value="1"/>
</dbReference>
<dbReference type="Proteomes" id="UP000291343">
    <property type="component" value="Unassembled WGS sequence"/>
</dbReference>
<evidence type="ECO:0000313" key="5">
    <source>
        <dbReference type="EMBL" id="RZF35267.1"/>
    </source>
</evidence>
<reference evidence="5 6" key="1">
    <citation type="journal article" date="2017" name="Gigascience">
        <title>Genome sequence of the small brown planthopper, Laodelphax striatellus.</title>
        <authorList>
            <person name="Zhu J."/>
            <person name="Jiang F."/>
            <person name="Wang X."/>
            <person name="Yang P."/>
            <person name="Bao Y."/>
            <person name="Zhao W."/>
            <person name="Wang W."/>
            <person name="Lu H."/>
            <person name="Wang Q."/>
            <person name="Cui N."/>
            <person name="Li J."/>
            <person name="Chen X."/>
            <person name="Luo L."/>
            <person name="Yu J."/>
            <person name="Kang L."/>
            <person name="Cui F."/>
        </authorList>
    </citation>
    <scope>NUCLEOTIDE SEQUENCE [LARGE SCALE GENOMIC DNA]</scope>
    <source>
        <strain evidence="5">Lst14</strain>
    </source>
</reference>
<dbReference type="GO" id="GO:0005884">
    <property type="term" value="C:actin filament"/>
    <property type="evidence" value="ECO:0007669"/>
    <property type="project" value="TreeGrafter"/>
</dbReference>
<sequence>MLTSICSTTSTSTFEQLCINYANEHLQHYFNQHVFKYEQEEYWKEGIRWSDIQFLDNTACLQLIEGKPSGLLCLLDDQCK</sequence>
<name>A0A482WNW8_LAOST</name>
<dbReference type="GO" id="GO:0035556">
    <property type="term" value="P:intracellular signal transduction"/>
    <property type="evidence" value="ECO:0007669"/>
    <property type="project" value="InterPro"/>
</dbReference>
<dbReference type="InterPro" id="IPR001609">
    <property type="entry name" value="Myosin_head_motor_dom-like"/>
</dbReference>
<evidence type="ECO:0000256" key="3">
    <source>
        <dbReference type="PROSITE-ProRule" id="PRU00782"/>
    </source>
</evidence>
<comment type="subcellular location">
    <subcellularLocation>
        <location evidence="1">Cytoplasm</location>
    </subcellularLocation>
</comment>
<dbReference type="SMR" id="A0A482WNW8"/>
<dbReference type="GO" id="GO:0005737">
    <property type="term" value="C:cytoplasm"/>
    <property type="evidence" value="ECO:0007669"/>
    <property type="project" value="UniProtKB-SubCell"/>
</dbReference>
<comment type="caution">
    <text evidence="5">The sequence shown here is derived from an EMBL/GenBank/DDBJ whole genome shotgun (WGS) entry which is preliminary data.</text>
</comment>
<keyword evidence="3" id="KW-0009">Actin-binding</keyword>
<keyword evidence="3" id="KW-0518">Myosin</keyword>
<keyword evidence="2" id="KW-0963">Cytoplasm</keyword>
<dbReference type="PANTHER" id="PTHR46184">
    <property type="entry name" value="UNCONVENTIONAL MYOSIN-IXB-LIKE PROTEIN"/>
    <property type="match status" value="1"/>
</dbReference>
<keyword evidence="6" id="KW-1185">Reference proteome</keyword>
<dbReference type="GO" id="GO:0016459">
    <property type="term" value="C:myosin complex"/>
    <property type="evidence" value="ECO:0007669"/>
    <property type="project" value="UniProtKB-KW"/>
</dbReference>
<dbReference type="Gene3D" id="1.20.58.530">
    <property type="match status" value="1"/>
</dbReference>
<dbReference type="SUPFAM" id="SSF52540">
    <property type="entry name" value="P-loop containing nucleoside triphosphate hydrolases"/>
    <property type="match status" value="1"/>
</dbReference>
<dbReference type="GO" id="GO:0005524">
    <property type="term" value="F:ATP binding"/>
    <property type="evidence" value="ECO:0007669"/>
    <property type="project" value="InterPro"/>
</dbReference>
<evidence type="ECO:0000259" key="4">
    <source>
        <dbReference type="PROSITE" id="PS51456"/>
    </source>
</evidence>
<comment type="caution">
    <text evidence="3">Lacks conserved residue(s) required for the propagation of feature annotation.</text>
</comment>
<dbReference type="InParanoid" id="A0A482WNW8"/>
<accession>A0A482WNW8</accession>
<dbReference type="PROSITE" id="PS51456">
    <property type="entry name" value="MYOSIN_MOTOR"/>
    <property type="match status" value="1"/>
</dbReference>
<dbReference type="GO" id="GO:0051015">
    <property type="term" value="F:actin filament binding"/>
    <property type="evidence" value="ECO:0007669"/>
    <property type="project" value="TreeGrafter"/>
</dbReference>
<proteinExistence type="inferred from homology"/>
<evidence type="ECO:0000256" key="2">
    <source>
        <dbReference type="ARBA" id="ARBA00022490"/>
    </source>
</evidence>
<dbReference type="PANTHER" id="PTHR46184:SF5">
    <property type="entry name" value="UNCONVENTIONAL MYOSIN-IXA-LIKE"/>
    <property type="match status" value="1"/>
</dbReference>
<protein>
    <recommendedName>
        <fullName evidence="4">Myosin motor domain-containing protein</fullName>
    </recommendedName>
</protein>
<evidence type="ECO:0000256" key="1">
    <source>
        <dbReference type="ARBA" id="ARBA00004496"/>
    </source>
</evidence>
<keyword evidence="3" id="KW-0505">Motor protein</keyword>
<gene>
    <name evidence="5" type="ORF">LSTR_LSTR014667</name>
</gene>
<dbReference type="OrthoDB" id="8182952at2759"/>
<dbReference type="InterPro" id="IPR046987">
    <property type="entry name" value="Myo9"/>
</dbReference>
<dbReference type="EMBL" id="QKKF02029003">
    <property type="protein sequence ID" value="RZF35267.1"/>
    <property type="molecule type" value="Genomic_DNA"/>
</dbReference>
<dbReference type="AlphaFoldDB" id="A0A482WNW8"/>
<feature type="domain" description="Myosin motor" evidence="4">
    <location>
        <begin position="1"/>
        <end position="80"/>
    </location>
</feature>